<dbReference type="InterPro" id="IPR045719">
    <property type="entry name" value="DUF6073"/>
</dbReference>
<accession>A0ABR9KEP0</accession>
<reference evidence="1 2" key="1">
    <citation type="submission" date="2020-10" db="EMBL/GenBank/DDBJ databases">
        <title>Sequencing the genomes of 1000 actinobacteria strains.</title>
        <authorList>
            <person name="Klenk H.-P."/>
        </authorList>
    </citation>
    <scope>NUCLEOTIDE SEQUENCE [LARGE SCALE GENOMIC DNA]</scope>
    <source>
        <strain evidence="1 2">DSM 43748</strain>
    </source>
</reference>
<organism evidence="1 2">
    <name type="scientific">Nonomuraea africana</name>
    <dbReference type="NCBI Taxonomy" id="46171"/>
    <lineage>
        <taxon>Bacteria</taxon>
        <taxon>Bacillati</taxon>
        <taxon>Actinomycetota</taxon>
        <taxon>Actinomycetes</taxon>
        <taxon>Streptosporangiales</taxon>
        <taxon>Streptosporangiaceae</taxon>
        <taxon>Nonomuraea</taxon>
    </lineage>
</organism>
<keyword evidence="2" id="KW-1185">Reference proteome</keyword>
<dbReference type="Proteomes" id="UP000661607">
    <property type="component" value="Unassembled WGS sequence"/>
</dbReference>
<dbReference type="Pfam" id="PF19550">
    <property type="entry name" value="DUF6073"/>
    <property type="match status" value="1"/>
</dbReference>
<evidence type="ECO:0000313" key="2">
    <source>
        <dbReference type="Proteomes" id="UP000661607"/>
    </source>
</evidence>
<dbReference type="EMBL" id="JADBEF010000001">
    <property type="protein sequence ID" value="MBE1560477.1"/>
    <property type="molecule type" value="Genomic_DNA"/>
</dbReference>
<evidence type="ECO:0000313" key="1">
    <source>
        <dbReference type="EMBL" id="MBE1560477.1"/>
    </source>
</evidence>
<dbReference type="RefSeq" id="WP_192775546.1">
    <property type="nucleotide sequence ID" value="NZ_BAAASY010000040.1"/>
</dbReference>
<protein>
    <submittedName>
        <fullName evidence="1">Uncharacterized protein</fullName>
    </submittedName>
</protein>
<name>A0ABR9KEP0_9ACTN</name>
<gene>
    <name evidence="1" type="ORF">H4W81_003256</name>
</gene>
<sequence length="206" mass="22937">MTVNYFPPAGTDYLRLWTDAVIELAGGEETIEADGWFCVTRSNPDRQNPNAIVTQIIQMNLRGRSEHLGEFLFSLNPQIPTMGEETTFAVNKFDSRFKGYFNVYFQLELLDQGKTLINKEPVVIEGVFGALPPIGAIGEMAPGDRVGMYDKDNPDSEPVMYMLATRKIVGQYVTGDYAARKEDYAAVKEQASEFCQTGRIGSIAEV</sequence>
<comment type="caution">
    <text evidence="1">The sequence shown here is derived from an EMBL/GenBank/DDBJ whole genome shotgun (WGS) entry which is preliminary data.</text>
</comment>
<proteinExistence type="predicted"/>